<dbReference type="InterPro" id="IPR011249">
    <property type="entry name" value="Metalloenz_LuxS/M16"/>
</dbReference>
<reference evidence="4 5" key="1">
    <citation type="journal article" date="2015" name="Nature">
        <title>rRNA introns, odd ribosomes, and small enigmatic genomes across a large radiation of phyla.</title>
        <authorList>
            <person name="Brown C.T."/>
            <person name="Hug L.A."/>
            <person name="Thomas B.C."/>
            <person name="Sharon I."/>
            <person name="Castelle C.J."/>
            <person name="Singh A."/>
            <person name="Wilkins M.J."/>
            <person name="Williams K.H."/>
            <person name="Banfield J.F."/>
        </authorList>
    </citation>
    <scope>NUCLEOTIDE SEQUENCE [LARGE SCALE GENOMIC DNA]</scope>
</reference>
<dbReference type="GO" id="GO:0006508">
    <property type="term" value="P:proteolysis"/>
    <property type="evidence" value="ECO:0007669"/>
    <property type="project" value="UniProtKB-KW"/>
</dbReference>
<dbReference type="Proteomes" id="UP000033860">
    <property type="component" value="Unassembled WGS sequence"/>
</dbReference>
<evidence type="ECO:0000313" key="5">
    <source>
        <dbReference type="Proteomes" id="UP000033860"/>
    </source>
</evidence>
<dbReference type="EMBL" id="LCNT01000011">
    <property type="protein sequence ID" value="KKU60428.1"/>
    <property type="molecule type" value="Genomic_DNA"/>
</dbReference>
<gene>
    <name evidence="4" type="ORF">UX85_C0011G0003</name>
</gene>
<dbReference type="PANTHER" id="PTHR11851">
    <property type="entry name" value="METALLOPROTEASE"/>
    <property type="match status" value="1"/>
</dbReference>
<dbReference type="Pfam" id="PF00675">
    <property type="entry name" value="Peptidase_M16"/>
    <property type="match status" value="1"/>
</dbReference>
<comment type="caution">
    <text evidence="4">The sequence shown here is derived from an EMBL/GenBank/DDBJ whole genome shotgun (WGS) entry which is preliminary data.</text>
</comment>
<evidence type="ECO:0000259" key="2">
    <source>
        <dbReference type="Pfam" id="PF00675"/>
    </source>
</evidence>
<proteinExistence type="inferred from homology"/>
<name>A0A0G1U225_9BACT</name>
<keyword evidence="4" id="KW-0378">Hydrolase</keyword>
<keyword evidence="4" id="KW-0645">Protease</keyword>
<dbReference type="InterPro" id="IPR011765">
    <property type="entry name" value="Pept_M16_N"/>
</dbReference>
<dbReference type="Gene3D" id="3.30.830.10">
    <property type="entry name" value="Metalloenzyme, LuxS/M16 peptidase-like"/>
    <property type="match status" value="2"/>
</dbReference>
<dbReference type="PANTHER" id="PTHR11851:SF49">
    <property type="entry name" value="MITOCHONDRIAL-PROCESSING PEPTIDASE SUBUNIT ALPHA"/>
    <property type="match status" value="1"/>
</dbReference>
<dbReference type="GO" id="GO:0046872">
    <property type="term" value="F:metal ion binding"/>
    <property type="evidence" value="ECO:0007669"/>
    <property type="project" value="InterPro"/>
</dbReference>
<accession>A0A0G1U225</accession>
<dbReference type="Pfam" id="PF05193">
    <property type="entry name" value="Peptidase_M16_C"/>
    <property type="match status" value="1"/>
</dbReference>
<protein>
    <submittedName>
        <fullName evidence="4">Processing protease</fullName>
    </submittedName>
</protein>
<dbReference type="InterPro" id="IPR007863">
    <property type="entry name" value="Peptidase_M16_C"/>
</dbReference>
<sequence length="443" mass="48978">MGDFGVVFAIILAMPREFGEISIGEHTLSRETLPNGLRVVVLDRPETYRASLNLVVAAGNRYTDGAPAGTAQFLEHLFYHEEEKRVPRNQSEDDSETNADYVSFTATFPADRIEAEMERMERLVFGGIENLDGNRSIQQGIVRVERGVNHDKPWLMNMSLVRSMAWRDHALGKSMHGTPESIYRITPENLSDFYQSHFRPDRSILTVAGPVNVSHVTALASKVFGKGQAGEAGLFPGTEPPQFNPALRVRVEETGTNLSYITLAFSTGAYGESSPEHAGIEVLSNVLNERVYKSLVLENGWSYQPSAYAWLVADGGFLILQAETLPVNTEQTMAYLVSEAVRAPVSQKEAGDAISKELRYLEDKLRRSETAVRYLGEEELYRGVTRIDAVFARVTAVDTGKLNGLKEWVVAGENSLAVVSGPVHRGLVSRLNQALNQNLDFQG</sequence>
<evidence type="ECO:0000256" key="1">
    <source>
        <dbReference type="ARBA" id="ARBA00007261"/>
    </source>
</evidence>
<dbReference type="AlphaFoldDB" id="A0A0G1U225"/>
<feature type="domain" description="Peptidase M16 N-terminal" evidence="2">
    <location>
        <begin position="38"/>
        <end position="177"/>
    </location>
</feature>
<organism evidence="4 5">
    <name type="scientific">Candidatus Beckwithbacteria bacterium GW2011_GWB1_47_15</name>
    <dbReference type="NCBI Taxonomy" id="1618371"/>
    <lineage>
        <taxon>Bacteria</taxon>
        <taxon>Candidatus Beckwithiibacteriota</taxon>
    </lineage>
</organism>
<feature type="domain" description="Peptidase M16 C-terminal" evidence="3">
    <location>
        <begin position="185"/>
        <end position="338"/>
    </location>
</feature>
<comment type="similarity">
    <text evidence="1">Belongs to the peptidase M16 family.</text>
</comment>
<evidence type="ECO:0000259" key="3">
    <source>
        <dbReference type="Pfam" id="PF05193"/>
    </source>
</evidence>
<evidence type="ECO:0000313" key="4">
    <source>
        <dbReference type="EMBL" id="KKU60428.1"/>
    </source>
</evidence>
<dbReference type="SUPFAM" id="SSF63411">
    <property type="entry name" value="LuxS/MPP-like metallohydrolase"/>
    <property type="match status" value="2"/>
</dbReference>
<dbReference type="GO" id="GO:0008233">
    <property type="term" value="F:peptidase activity"/>
    <property type="evidence" value="ECO:0007669"/>
    <property type="project" value="UniProtKB-KW"/>
</dbReference>
<dbReference type="InterPro" id="IPR050361">
    <property type="entry name" value="MPP/UQCRC_Complex"/>
</dbReference>